<accession>A0ABW3ZLB7</accession>
<dbReference type="SUPFAM" id="SSF56762">
    <property type="entry name" value="HydB/Nqo4-like"/>
    <property type="match status" value="1"/>
</dbReference>
<dbReference type="Proteomes" id="UP001597135">
    <property type="component" value="Unassembled WGS sequence"/>
</dbReference>
<gene>
    <name evidence="1" type="ORF">ACFQ4E_15640</name>
</gene>
<comment type="caution">
    <text evidence="1">The sequence shown here is derived from an EMBL/GenBank/DDBJ whole genome shotgun (WGS) entry which is preliminary data.</text>
</comment>
<sequence length="302" mass="32108">MLDLAAYPLRARPVPPLPVERLVLGRPVEEAAELLPRLFNLCRVAQGTAARAAFGLPLAEGWQEALRAEILREHVVKLCLKWPGLMSRPAVALPPVWQTDMGALSEAVFGEGRAVPRDIESFEDWLAQGQGAAPVLGAIGALFAPGEGARPVLPLTDESSVFSSVPQENSVPARHARHPLLAGIEARWGRGPLWSATGVLLDLAALLDGRMPPATLASGRAVVPAARGLYGVRATVERGVVTRFERVTPTDHLLAPEGGLAHSLASLPPERARALAPLLVAVLDPCYPVSLRGAQDEDRTDA</sequence>
<reference evidence="2" key="1">
    <citation type="journal article" date="2019" name="Int. J. Syst. Evol. Microbiol.">
        <title>The Global Catalogue of Microorganisms (GCM) 10K type strain sequencing project: providing services to taxonomists for standard genome sequencing and annotation.</title>
        <authorList>
            <consortium name="The Broad Institute Genomics Platform"/>
            <consortium name="The Broad Institute Genome Sequencing Center for Infectious Disease"/>
            <person name="Wu L."/>
            <person name="Ma J."/>
        </authorList>
    </citation>
    <scope>NUCLEOTIDE SEQUENCE [LARGE SCALE GENOMIC DNA]</scope>
    <source>
        <strain evidence="2">CCUG 62953</strain>
    </source>
</reference>
<protein>
    <submittedName>
        <fullName evidence="1">Hydrogenase expression/formation protein HupK</fullName>
    </submittedName>
</protein>
<evidence type="ECO:0000313" key="1">
    <source>
        <dbReference type="EMBL" id="MFD1343860.1"/>
    </source>
</evidence>
<dbReference type="InterPro" id="IPR029014">
    <property type="entry name" value="NiFe-Hase_large"/>
</dbReference>
<proteinExistence type="predicted"/>
<evidence type="ECO:0000313" key="2">
    <source>
        <dbReference type="Proteomes" id="UP001597135"/>
    </source>
</evidence>
<name>A0ABW3ZLB7_9RHOB</name>
<keyword evidence="2" id="KW-1185">Reference proteome</keyword>
<dbReference type="EMBL" id="JBHTMU010000032">
    <property type="protein sequence ID" value="MFD1343860.1"/>
    <property type="molecule type" value="Genomic_DNA"/>
</dbReference>
<dbReference type="Gene3D" id="1.10.645.10">
    <property type="entry name" value="Cytochrome-c3 Hydrogenase, chain B"/>
    <property type="match status" value="1"/>
</dbReference>
<dbReference type="RefSeq" id="WP_386805162.1">
    <property type="nucleotide sequence ID" value="NZ_JBHTMU010000032.1"/>
</dbReference>
<organism evidence="1 2">
    <name type="scientific">Litorisediminicola beolgyonensis</name>
    <dbReference type="NCBI Taxonomy" id="1173614"/>
    <lineage>
        <taxon>Bacteria</taxon>
        <taxon>Pseudomonadati</taxon>
        <taxon>Pseudomonadota</taxon>
        <taxon>Alphaproteobacteria</taxon>
        <taxon>Rhodobacterales</taxon>
        <taxon>Paracoccaceae</taxon>
        <taxon>Litorisediminicola</taxon>
    </lineage>
</organism>